<gene>
    <name evidence="2" type="ORF">CTEN210_04443</name>
</gene>
<reference evidence="2 3" key="1">
    <citation type="journal article" date="2021" name="Sci. Rep.">
        <title>The genome of the diatom Chaetoceros tenuissimus carries an ancient integrated fragment of an extant virus.</title>
        <authorList>
            <person name="Hongo Y."/>
            <person name="Kimura K."/>
            <person name="Takaki Y."/>
            <person name="Yoshida Y."/>
            <person name="Baba S."/>
            <person name="Kobayashi G."/>
            <person name="Nagasaki K."/>
            <person name="Hano T."/>
            <person name="Tomaru Y."/>
        </authorList>
    </citation>
    <scope>NUCLEOTIDE SEQUENCE [LARGE SCALE GENOMIC DNA]</scope>
    <source>
        <strain evidence="2 3">NIES-3715</strain>
    </source>
</reference>
<name>A0AAD3CKW8_9STRA</name>
<keyword evidence="3" id="KW-1185">Reference proteome</keyword>
<accession>A0AAD3CKW8</accession>
<comment type="caution">
    <text evidence="2">The sequence shown here is derived from an EMBL/GenBank/DDBJ whole genome shotgun (WGS) entry which is preliminary data.</text>
</comment>
<protein>
    <recommendedName>
        <fullName evidence="4">ShKT domain-containing protein</fullName>
    </recommendedName>
</protein>
<evidence type="ECO:0000256" key="1">
    <source>
        <dbReference type="SAM" id="SignalP"/>
    </source>
</evidence>
<feature type="chain" id="PRO_5041978840" description="ShKT domain-containing protein" evidence="1">
    <location>
        <begin position="22"/>
        <end position="234"/>
    </location>
</feature>
<dbReference type="Proteomes" id="UP001054902">
    <property type="component" value="Unassembled WGS sequence"/>
</dbReference>
<proteinExistence type="predicted"/>
<organism evidence="2 3">
    <name type="scientific">Chaetoceros tenuissimus</name>
    <dbReference type="NCBI Taxonomy" id="426638"/>
    <lineage>
        <taxon>Eukaryota</taxon>
        <taxon>Sar</taxon>
        <taxon>Stramenopiles</taxon>
        <taxon>Ochrophyta</taxon>
        <taxon>Bacillariophyta</taxon>
        <taxon>Coscinodiscophyceae</taxon>
        <taxon>Chaetocerotophycidae</taxon>
        <taxon>Chaetocerotales</taxon>
        <taxon>Chaetocerotaceae</taxon>
        <taxon>Chaetoceros</taxon>
    </lineage>
</organism>
<keyword evidence="1" id="KW-0732">Signal</keyword>
<dbReference type="AlphaFoldDB" id="A0AAD3CKW8"/>
<sequence>MISKANIVVILFVGLCFHVDAAQQCTSQGNCNAQHPEKKEKTIHNSYNHSIKSRVKEYPINEKDVKNTVTGKFEFEYIEPRCTDDISFREDGKEERTCQWVAQDPHHRCRKEDSNTGKKVFEFCRKTCNKCMCEDDERFMLNRDPTMNCEWIGKAAKNLCDVPQIREYCVQSCSAECCKDDPKFRFMSSRSVYSCAWVNSNNEKKTRQRCSVRAIAAACPESCRMCSLFKYSTN</sequence>
<evidence type="ECO:0008006" key="4">
    <source>
        <dbReference type="Google" id="ProtNLM"/>
    </source>
</evidence>
<feature type="signal peptide" evidence="1">
    <location>
        <begin position="1"/>
        <end position="21"/>
    </location>
</feature>
<dbReference type="EMBL" id="BLLK01000025">
    <property type="protein sequence ID" value="GFH47967.1"/>
    <property type="molecule type" value="Genomic_DNA"/>
</dbReference>
<evidence type="ECO:0000313" key="3">
    <source>
        <dbReference type="Proteomes" id="UP001054902"/>
    </source>
</evidence>
<evidence type="ECO:0000313" key="2">
    <source>
        <dbReference type="EMBL" id="GFH47967.1"/>
    </source>
</evidence>